<sequence>MKRYQVIKARLSGILLCSGCLFLGLLLLTRGKEAALGVREGLVLCAQSVIPSLFLFLAFSDFLSLTRAGELLAKPFFFLGQLFGAPSCAASVFLLSLVGGYPVGARMLARFAEAGQISPKTAEKLLCCCVNASPAFLIVGVAVPCFGSAKVGGVMYGSQVLAAILTGILARLLYGPGEEAGRVSPKREFLPITQGFVEAVTNASRGILLICGFVLVFSAVSHGLSFLPYGEDWAGLLEVTIGCAGLPGRGFWEMLVLGTVYTAFGGVCVWMQISCFLRGTGIRMRKFILLRGIYVFFSLLFTILGAKQLRLPEEVFSTFSKALPMRGGATVGAAALLILLCLMLLLCGRSCGIIKKKNAR</sequence>
<reference evidence="2" key="2">
    <citation type="journal article" date="2021" name="PeerJ">
        <title>Extensive microbial diversity within the chicken gut microbiome revealed by metagenomics and culture.</title>
        <authorList>
            <person name="Gilroy R."/>
            <person name="Ravi A."/>
            <person name="Getino M."/>
            <person name="Pursley I."/>
            <person name="Horton D.L."/>
            <person name="Alikhan N.F."/>
            <person name="Baker D."/>
            <person name="Gharbi K."/>
            <person name="Hall N."/>
            <person name="Watson M."/>
            <person name="Adriaenssens E.M."/>
            <person name="Foster-Nyarko E."/>
            <person name="Jarju S."/>
            <person name="Secka A."/>
            <person name="Antonio M."/>
            <person name="Oren A."/>
            <person name="Chaudhuri R.R."/>
            <person name="La Ragione R."/>
            <person name="Hildebrand F."/>
            <person name="Pallen M.J."/>
        </authorList>
    </citation>
    <scope>NUCLEOTIDE SEQUENCE</scope>
    <source>
        <strain evidence="2">CHK199-13235</strain>
    </source>
</reference>
<evidence type="ECO:0000256" key="1">
    <source>
        <dbReference type="SAM" id="Phobius"/>
    </source>
</evidence>
<dbReference type="Proteomes" id="UP000824002">
    <property type="component" value="Unassembled WGS sequence"/>
</dbReference>
<keyword evidence="1" id="KW-0812">Transmembrane</keyword>
<feature type="transmembrane region" description="Helical" evidence="1">
    <location>
        <begin position="155"/>
        <end position="174"/>
    </location>
</feature>
<name>A0A9D1FLN2_9FIRM</name>
<feature type="transmembrane region" description="Helical" evidence="1">
    <location>
        <begin position="12"/>
        <end position="29"/>
    </location>
</feature>
<keyword evidence="1" id="KW-0472">Membrane</keyword>
<feature type="transmembrane region" description="Helical" evidence="1">
    <location>
        <begin position="326"/>
        <end position="347"/>
    </location>
</feature>
<dbReference type="AlphaFoldDB" id="A0A9D1FLN2"/>
<dbReference type="EMBL" id="DVJP01000029">
    <property type="protein sequence ID" value="HIS75947.1"/>
    <property type="molecule type" value="Genomic_DNA"/>
</dbReference>
<feature type="transmembrane region" description="Helical" evidence="1">
    <location>
        <begin position="254"/>
        <end position="276"/>
    </location>
</feature>
<proteinExistence type="predicted"/>
<evidence type="ECO:0000313" key="2">
    <source>
        <dbReference type="EMBL" id="HIS75947.1"/>
    </source>
</evidence>
<accession>A0A9D1FLN2</accession>
<feature type="transmembrane region" description="Helical" evidence="1">
    <location>
        <begin position="83"/>
        <end position="104"/>
    </location>
</feature>
<organism evidence="2 3">
    <name type="scientific">Candidatus Merdivicinus excrementipullorum</name>
    <dbReference type="NCBI Taxonomy" id="2840867"/>
    <lineage>
        <taxon>Bacteria</taxon>
        <taxon>Bacillati</taxon>
        <taxon>Bacillota</taxon>
        <taxon>Clostridia</taxon>
        <taxon>Eubacteriales</taxon>
        <taxon>Oscillospiraceae</taxon>
        <taxon>Oscillospiraceae incertae sedis</taxon>
        <taxon>Candidatus Merdivicinus</taxon>
    </lineage>
</organism>
<protein>
    <recommendedName>
        <fullName evidence="4">Sporulation integral membrane protein YlbJ</fullName>
    </recommendedName>
</protein>
<gene>
    <name evidence="2" type="ORF">IAB51_03955</name>
</gene>
<feature type="transmembrane region" description="Helical" evidence="1">
    <location>
        <begin position="288"/>
        <end position="306"/>
    </location>
</feature>
<evidence type="ECO:0000313" key="3">
    <source>
        <dbReference type="Proteomes" id="UP000824002"/>
    </source>
</evidence>
<keyword evidence="1" id="KW-1133">Transmembrane helix</keyword>
<feature type="transmembrane region" description="Helical" evidence="1">
    <location>
        <begin position="125"/>
        <end position="149"/>
    </location>
</feature>
<feature type="transmembrane region" description="Helical" evidence="1">
    <location>
        <begin position="207"/>
        <end position="227"/>
    </location>
</feature>
<comment type="caution">
    <text evidence="2">The sequence shown here is derived from an EMBL/GenBank/DDBJ whole genome shotgun (WGS) entry which is preliminary data.</text>
</comment>
<reference evidence="2" key="1">
    <citation type="submission" date="2020-10" db="EMBL/GenBank/DDBJ databases">
        <authorList>
            <person name="Gilroy R."/>
        </authorList>
    </citation>
    <scope>NUCLEOTIDE SEQUENCE</scope>
    <source>
        <strain evidence="2">CHK199-13235</strain>
    </source>
</reference>
<feature type="transmembrane region" description="Helical" evidence="1">
    <location>
        <begin position="41"/>
        <end position="63"/>
    </location>
</feature>
<evidence type="ECO:0008006" key="4">
    <source>
        <dbReference type="Google" id="ProtNLM"/>
    </source>
</evidence>